<evidence type="ECO:0000313" key="2">
    <source>
        <dbReference type="EMBL" id="GGS56483.1"/>
    </source>
</evidence>
<organism evidence="2 3">
    <name type="scientific">Actinokineospora fastidiosa</name>
    <dbReference type="NCBI Taxonomy" id="1816"/>
    <lineage>
        <taxon>Bacteria</taxon>
        <taxon>Bacillati</taxon>
        <taxon>Actinomycetota</taxon>
        <taxon>Actinomycetes</taxon>
        <taxon>Pseudonocardiales</taxon>
        <taxon>Pseudonocardiaceae</taxon>
        <taxon>Actinokineospora</taxon>
    </lineage>
</organism>
<evidence type="ECO:0000256" key="1">
    <source>
        <dbReference type="SAM" id="MobiDB-lite"/>
    </source>
</evidence>
<gene>
    <name evidence="2" type="ORF">GCM10010171_59340</name>
</gene>
<proteinExistence type="predicted"/>
<dbReference type="AlphaFoldDB" id="A0A918GRN6"/>
<reference evidence="2" key="2">
    <citation type="submission" date="2020-09" db="EMBL/GenBank/DDBJ databases">
        <authorList>
            <person name="Sun Q."/>
            <person name="Ohkuma M."/>
        </authorList>
    </citation>
    <scope>NUCLEOTIDE SEQUENCE</scope>
    <source>
        <strain evidence="2">JCM 3276</strain>
    </source>
</reference>
<feature type="region of interest" description="Disordered" evidence="1">
    <location>
        <begin position="310"/>
        <end position="340"/>
    </location>
</feature>
<dbReference type="RefSeq" id="WP_189213906.1">
    <property type="nucleotide sequence ID" value="NZ_BMRB01000008.1"/>
</dbReference>
<evidence type="ECO:0000313" key="3">
    <source>
        <dbReference type="Proteomes" id="UP000660680"/>
    </source>
</evidence>
<accession>A0A918GRN6</accession>
<comment type="caution">
    <text evidence="2">The sequence shown here is derived from an EMBL/GenBank/DDBJ whole genome shotgun (WGS) entry which is preliminary data.</text>
</comment>
<feature type="compositionally biased region" description="Basic residues" evidence="1">
    <location>
        <begin position="328"/>
        <end position="340"/>
    </location>
</feature>
<dbReference type="CDD" id="cd00385">
    <property type="entry name" value="Isoprenoid_Biosyn_C1"/>
    <property type="match status" value="1"/>
</dbReference>
<sequence length="340" mass="35996">MGVLQDVIALVRHARWAGAVPGVRRRAARFVAVFDRVALPVLTRGGADDGVADEVADVLRATAVKLAFLASAYADMARVALREDLAVLAGAVTRVYDDLVDHFGGPGVDERLALRFAGGGFTPANAMEAVFAGLYDEIIARLDRPPDDPVFGALARAHAFQVRSREQTSPHIDSATVERITDGKGGYGMVVLFDVAAGPVPPQAVGLIHELGGALQLLDDYQDVDADRAEGVTTSATRGAAGLAEVCARLRDLAPRLRACFGDHSPLYAVVYAALWMSFVRRRFPRRARASRNPLGILLRRVLPLTAAAPGGRAGVRGGTGTPDRPGAARRRGGRRGGTP</sequence>
<keyword evidence="3" id="KW-1185">Reference proteome</keyword>
<name>A0A918GRN6_9PSEU</name>
<feature type="compositionally biased region" description="Gly residues" evidence="1">
    <location>
        <begin position="312"/>
        <end position="321"/>
    </location>
</feature>
<reference evidence="2" key="1">
    <citation type="journal article" date="2014" name="Int. J. Syst. Evol. Microbiol.">
        <title>Complete genome sequence of Corynebacterium casei LMG S-19264T (=DSM 44701T), isolated from a smear-ripened cheese.</title>
        <authorList>
            <consortium name="US DOE Joint Genome Institute (JGI-PGF)"/>
            <person name="Walter F."/>
            <person name="Albersmeier A."/>
            <person name="Kalinowski J."/>
            <person name="Ruckert C."/>
        </authorList>
    </citation>
    <scope>NUCLEOTIDE SEQUENCE</scope>
    <source>
        <strain evidence="2">JCM 3276</strain>
    </source>
</reference>
<dbReference type="EMBL" id="BMRB01000008">
    <property type="protein sequence ID" value="GGS56483.1"/>
    <property type="molecule type" value="Genomic_DNA"/>
</dbReference>
<protein>
    <submittedName>
        <fullName evidence="2">Uncharacterized protein</fullName>
    </submittedName>
</protein>
<dbReference type="Proteomes" id="UP000660680">
    <property type="component" value="Unassembled WGS sequence"/>
</dbReference>